<protein>
    <submittedName>
        <fullName evidence="2">Uncharacterized protein</fullName>
    </submittedName>
</protein>
<proteinExistence type="predicted"/>
<reference evidence="2 3" key="1">
    <citation type="submission" date="2017-07" db="EMBL/GenBank/DDBJ databases">
        <title>Whole genome sequence of Azospirillum brasilense 2A1, a potential biofertilizer strain.</title>
        <authorList>
            <person name="Fontana C.A."/>
            <person name="Toffoli L.M."/>
            <person name="Salazar S.M."/>
            <person name="Puglisi E."/>
            <person name="Pedraza R."/>
            <person name="Bassi D."/>
            <person name="Cocconcelli P.S."/>
        </authorList>
    </citation>
    <scope>NUCLEOTIDE SEQUENCE [LARGE SCALE GENOMIC DNA]</scope>
    <source>
        <strain evidence="2 3">2A1</strain>
        <plasmid evidence="2">unnamed</plasmid>
    </source>
</reference>
<gene>
    <name evidence="2" type="ORF">CHT98_29195</name>
</gene>
<evidence type="ECO:0000313" key="3">
    <source>
        <dbReference type="Proteomes" id="UP000215367"/>
    </source>
</evidence>
<dbReference type="EMBL" id="NOWT01000044">
    <property type="protein sequence ID" value="OYD80826.1"/>
    <property type="molecule type" value="Genomic_DNA"/>
</dbReference>
<feature type="region of interest" description="Disordered" evidence="1">
    <location>
        <begin position="30"/>
        <end position="62"/>
    </location>
</feature>
<comment type="caution">
    <text evidence="2">The sequence shown here is derived from an EMBL/GenBank/DDBJ whole genome shotgun (WGS) entry which is preliminary data.</text>
</comment>
<evidence type="ECO:0000256" key="1">
    <source>
        <dbReference type="SAM" id="MobiDB-lite"/>
    </source>
</evidence>
<dbReference type="Proteomes" id="UP000215367">
    <property type="component" value="Unassembled WGS sequence"/>
</dbReference>
<sequence length="62" mass="6745">MMPDGLRCSKTILLANTFDWWQSASTLPGTPFDRTAGQQGMMWPAPPLFRSGGMGEGEVQAN</sequence>
<geneLocation type="plasmid" evidence="2">
    <name>unnamed</name>
</geneLocation>
<organism evidence="2 3">
    <name type="scientific">Azospirillum brasilense</name>
    <dbReference type="NCBI Taxonomy" id="192"/>
    <lineage>
        <taxon>Bacteria</taxon>
        <taxon>Pseudomonadati</taxon>
        <taxon>Pseudomonadota</taxon>
        <taxon>Alphaproteobacteria</taxon>
        <taxon>Rhodospirillales</taxon>
        <taxon>Azospirillaceae</taxon>
        <taxon>Azospirillum</taxon>
    </lineage>
</organism>
<keyword evidence="2" id="KW-0614">Plasmid</keyword>
<evidence type="ECO:0000313" key="2">
    <source>
        <dbReference type="EMBL" id="OYD80826.1"/>
    </source>
</evidence>
<accession>A0A235H4T8</accession>
<dbReference type="AlphaFoldDB" id="A0A235H4T8"/>
<name>A0A235H4T8_AZOBR</name>